<evidence type="ECO:0000313" key="1">
    <source>
        <dbReference type="EMBL" id="MBP1992058.1"/>
    </source>
</evidence>
<dbReference type="Gene3D" id="2.70.98.10">
    <property type="match status" value="1"/>
</dbReference>
<dbReference type="GO" id="GO:0004034">
    <property type="term" value="F:aldose 1-epimerase activity"/>
    <property type="evidence" value="ECO:0007669"/>
    <property type="project" value="UniProtKB-EC"/>
</dbReference>
<name>A0ABS4IWU4_9BACL</name>
<gene>
    <name evidence="1" type="ORF">J2Z66_003666</name>
</gene>
<dbReference type="Proteomes" id="UP001519287">
    <property type="component" value="Unassembled WGS sequence"/>
</dbReference>
<dbReference type="InterPro" id="IPR008183">
    <property type="entry name" value="Aldose_1/G6P_1-epimerase"/>
</dbReference>
<dbReference type="PANTHER" id="PTHR10091">
    <property type="entry name" value="ALDOSE-1-EPIMERASE"/>
    <property type="match status" value="1"/>
</dbReference>
<dbReference type="CDD" id="cd01081">
    <property type="entry name" value="Aldose_epim"/>
    <property type="match status" value="1"/>
</dbReference>
<keyword evidence="1" id="KW-0413">Isomerase</keyword>
<sequence>MIQQEDWQGVPIYTVSNDVLSFSLCPSINNNLFRVWDKKLNREVLRVPESPQTLKDAPVHYGTPILFPPNRIRRGAFEYDGRNYQFPINTANENHIHGLIGHLPWQVTNISEESDHLSITSTFRTEDFPEVLKHYPNALTLEVTYELRGTSLIHTLKATNNSSTKAPFGYGLHTWFLLDHAPQNWTFELPVSGVWELDKELIPNGTILPLGRFEELSEGISLENQDLDTVFQIGDHERLAVLKQEGCEVRYSASDIFKHWVIYTKGQADNYICLEPYTWVTDAPNSELDPSITGLTGVEPGETLELEIKLDIVHT</sequence>
<dbReference type="InterPro" id="IPR011013">
    <property type="entry name" value="Gal_mutarotase_sf_dom"/>
</dbReference>
<protein>
    <submittedName>
        <fullName evidence="1">Aldose 1-epimerase</fullName>
        <ecNumber evidence="1">5.1.3.3</ecNumber>
    </submittedName>
</protein>
<keyword evidence="2" id="KW-1185">Reference proteome</keyword>
<dbReference type="Pfam" id="PF01263">
    <property type="entry name" value="Aldose_epim"/>
    <property type="match status" value="1"/>
</dbReference>
<proteinExistence type="predicted"/>
<accession>A0ABS4IWU4</accession>
<reference evidence="1 2" key="1">
    <citation type="submission" date="2021-03" db="EMBL/GenBank/DDBJ databases">
        <title>Genomic Encyclopedia of Type Strains, Phase IV (KMG-IV): sequencing the most valuable type-strain genomes for metagenomic binning, comparative biology and taxonomic classification.</title>
        <authorList>
            <person name="Goeker M."/>
        </authorList>
    </citation>
    <scope>NUCLEOTIDE SEQUENCE [LARGE SCALE GENOMIC DNA]</scope>
    <source>
        <strain evidence="1 2">DSM 26048</strain>
    </source>
</reference>
<comment type="caution">
    <text evidence="1">The sequence shown here is derived from an EMBL/GenBank/DDBJ whole genome shotgun (WGS) entry which is preliminary data.</text>
</comment>
<dbReference type="EMBL" id="JAGGLB010000011">
    <property type="protein sequence ID" value="MBP1992058.1"/>
    <property type="molecule type" value="Genomic_DNA"/>
</dbReference>
<dbReference type="InterPro" id="IPR014718">
    <property type="entry name" value="GH-type_carb-bd"/>
</dbReference>
<dbReference type="RefSeq" id="WP_209972770.1">
    <property type="nucleotide sequence ID" value="NZ_JAGGLB010000011.1"/>
</dbReference>
<dbReference type="EC" id="5.1.3.3" evidence="1"/>
<dbReference type="PANTHER" id="PTHR10091:SF0">
    <property type="entry name" value="GALACTOSE MUTAROTASE"/>
    <property type="match status" value="1"/>
</dbReference>
<dbReference type="SUPFAM" id="SSF74650">
    <property type="entry name" value="Galactose mutarotase-like"/>
    <property type="match status" value="1"/>
</dbReference>
<organism evidence="1 2">
    <name type="scientific">Paenibacillus eucommiae</name>
    <dbReference type="NCBI Taxonomy" id="1355755"/>
    <lineage>
        <taxon>Bacteria</taxon>
        <taxon>Bacillati</taxon>
        <taxon>Bacillota</taxon>
        <taxon>Bacilli</taxon>
        <taxon>Bacillales</taxon>
        <taxon>Paenibacillaceae</taxon>
        <taxon>Paenibacillus</taxon>
    </lineage>
</organism>
<evidence type="ECO:0000313" key="2">
    <source>
        <dbReference type="Proteomes" id="UP001519287"/>
    </source>
</evidence>